<reference evidence="2 3" key="1">
    <citation type="submission" date="2019-06" db="EMBL/GenBank/DDBJ databases">
        <title>Draft genomes of female and male turbot (Scophthalmus maximus).</title>
        <authorList>
            <person name="Xu H."/>
            <person name="Xu X.-W."/>
            <person name="Shao C."/>
            <person name="Chen S."/>
        </authorList>
    </citation>
    <scope>NUCLEOTIDE SEQUENCE [LARGE SCALE GENOMIC DNA]</scope>
    <source>
        <strain evidence="2">Ysfricsl-2016a</strain>
        <tissue evidence="2">Blood</tissue>
    </source>
</reference>
<gene>
    <name evidence="2" type="ORF">F2P81_025543</name>
</gene>
<accession>A0A6A4RS74</accession>
<feature type="non-terminal residue" evidence="2">
    <location>
        <position position="1"/>
    </location>
</feature>
<organism evidence="2 3">
    <name type="scientific">Scophthalmus maximus</name>
    <name type="common">Turbot</name>
    <name type="synonym">Psetta maxima</name>
    <dbReference type="NCBI Taxonomy" id="52904"/>
    <lineage>
        <taxon>Eukaryota</taxon>
        <taxon>Metazoa</taxon>
        <taxon>Chordata</taxon>
        <taxon>Craniata</taxon>
        <taxon>Vertebrata</taxon>
        <taxon>Euteleostomi</taxon>
        <taxon>Actinopterygii</taxon>
        <taxon>Neopterygii</taxon>
        <taxon>Teleostei</taxon>
        <taxon>Neoteleostei</taxon>
        <taxon>Acanthomorphata</taxon>
        <taxon>Carangaria</taxon>
        <taxon>Pleuronectiformes</taxon>
        <taxon>Pleuronectoidei</taxon>
        <taxon>Scophthalmidae</taxon>
        <taxon>Scophthalmus</taxon>
    </lineage>
</organism>
<feature type="coiled-coil region" evidence="1">
    <location>
        <begin position="14"/>
        <end position="172"/>
    </location>
</feature>
<evidence type="ECO:0000313" key="3">
    <source>
        <dbReference type="Proteomes" id="UP000438429"/>
    </source>
</evidence>
<dbReference type="AlphaFoldDB" id="A0A6A4RS74"/>
<dbReference type="GO" id="GO:0005794">
    <property type="term" value="C:Golgi apparatus"/>
    <property type="evidence" value="ECO:0007669"/>
    <property type="project" value="InterPro"/>
</dbReference>
<dbReference type="PANTHER" id="PTHR18887">
    <property type="entry name" value="GOLGI-ASSOCIATED PROTEIN GCP360-RELATED"/>
    <property type="match status" value="1"/>
</dbReference>
<comment type="caution">
    <text evidence="2">The sequence shown here is derived from an EMBL/GenBank/DDBJ whole genome shotgun (WGS) entry which is preliminary data.</text>
</comment>
<name>A0A6A4RS74_SCOMX</name>
<feature type="non-terminal residue" evidence="2">
    <location>
        <position position="190"/>
    </location>
</feature>
<dbReference type="InterPro" id="IPR026202">
    <property type="entry name" value="GOLGB1"/>
</dbReference>
<evidence type="ECO:0000313" key="2">
    <source>
        <dbReference type="EMBL" id="KAF0022210.1"/>
    </source>
</evidence>
<dbReference type="EMBL" id="VEVO01000043">
    <property type="protein sequence ID" value="KAF0022210.1"/>
    <property type="molecule type" value="Genomic_DNA"/>
</dbReference>
<protein>
    <submittedName>
        <fullName evidence="2">Uncharacterized protein</fullName>
    </submittedName>
</protein>
<dbReference type="PANTHER" id="PTHR18887:SF4">
    <property type="entry name" value="GOLGIN SUBFAMILY B MEMBER 1-LIKE"/>
    <property type="match status" value="1"/>
</dbReference>
<proteinExistence type="predicted"/>
<keyword evidence="1" id="KW-0175">Coiled coil</keyword>
<dbReference type="Proteomes" id="UP000438429">
    <property type="component" value="Unassembled WGS sequence"/>
</dbReference>
<sequence length="190" mass="22195">DELQEMTTRAQATAKMCQEKVSLLERTLLEKEDEIVESRTESERRLEQLQSEKHVLQTSLNEKETRLTSVVEQLQSSVAEREKAFERDRNGLMQKLEELQNELETRKTETKEKSELENELTQVRSEKAVLQKKAQAALLARKETMKKAQGNEKKLTQELAELKDDYKALLEQRCRQTNELNAVQVDFDEK</sequence>
<evidence type="ECO:0000256" key="1">
    <source>
        <dbReference type="SAM" id="Coils"/>
    </source>
</evidence>